<dbReference type="Pfam" id="PF03081">
    <property type="entry name" value="Exo70_C"/>
    <property type="match status" value="2"/>
</dbReference>
<dbReference type="GO" id="GO:0006887">
    <property type="term" value="P:exocytosis"/>
    <property type="evidence" value="ECO:0007669"/>
    <property type="project" value="UniProtKB-KW"/>
</dbReference>
<feature type="domain" description="Exocyst complex subunit Exo70 C-terminal" evidence="4">
    <location>
        <begin position="249"/>
        <end position="323"/>
    </location>
</feature>
<evidence type="ECO:0000313" key="7">
    <source>
        <dbReference type="Proteomes" id="UP000224567"/>
    </source>
</evidence>
<feature type="domain" description="Exocyst complex subunit Exo70 C-terminal" evidence="4">
    <location>
        <begin position="121"/>
        <end position="248"/>
    </location>
</feature>
<dbReference type="InterPro" id="IPR016159">
    <property type="entry name" value="Cullin_repeat-like_dom_sf"/>
</dbReference>
<dbReference type="Gene3D" id="1.20.1280.170">
    <property type="entry name" value="Exocyst complex component Exo70"/>
    <property type="match status" value="2"/>
</dbReference>
<dbReference type="Pfam" id="PF05699">
    <property type="entry name" value="Dimer_Tnp_hAT"/>
    <property type="match status" value="1"/>
</dbReference>
<dbReference type="STRING" id="33114.A0A2G2V151"/>
<keyword evidence="2 3" id="KW-0813">Transport</keyword>
<dbReference type="Proteomes" id="UP000224567">
    <property type="component" value="Unassembled WGS sequence"/>
</dbReference>
<evidence type="ECO:0000313" key="6">
    <source>
        <dbReference type="EMBL" id="PHT26741.1"/>
    </source>
</evidence>
<dbReference type="InterPro" id="IPR008906">
    <property type="entry name" value="HATC_C_dom"/>
</dbReference>
<dbReference type="InterPro" id="IPR046364">
    <property type="entry name" value="Exo70_C"/>
</dbReference>
<evidence type="ECO:0000256" key="1">
    <source>
        <dbReference type="ARBA" id="ARBA00006756"/>
    </source>
</evidence>
<keyword evidence="3" id="KW-0268">Exocytosis</keyword>
<dbReference type="EMBL" id="MLFT02000644">
    <property type="protein sequence ID" value="PHT26741.1"/>
    <property type="molecule type" value="Genomic_DNA"/>
</dbReference>
<evidence type="ECO:0000256" key="3">
    <source>
        <dbReference type="RuleBase" id="RU365026"/>
    </source>
</evidence>
<reference evidence="6 7" key="1">
    <citation type="journal article" date="2017" name="Genome Biol.">
        <title>New reference genome sequences of hot pepper reveal the massive evolution of plant disease-resistance genes by retroduplication.</title>
        <authorList>
            <person name="Kim S."/>
            <person name="Park J."/>
            <person name="Yeom S.I."/>
            <person name="Kim Y.M."/>
            <person name="Seo E."/>
            <person name="Kim K.T."/>
            <person name="Kim M.S."/>
            <person name="Lee J.M."/>
            <person name="Cheong K."/>
            <person name="Shin H.S."/>
            <person name="Kim S.B."/>
            <person name="Han K."/>
            <person name="Lee J."/>
            <person name="Park M."/>
            <person name="Lee H.A."/>
            <person name="Lee H.Y."/>
            <person name="Lee Y."/>
            <person name="Oh S."/>
            <person name="Lee J.H."/>
            <person name="Choi E."/>
            <person name="Choi E."/>
            <person name="Lee S.E."/>
            <person name="Jeon J."/>
            <person name="Kim H."/>
            <person name="Choi G."/>
            <person name="Song H."/>
            <person name="Lee J."/>
            <person name="Lee S.C."/>
            <person name="Kwon J.K."/>
            <person name="Lee H.Y."/>
            <person name="Koo N."/>
            <person name="Hong Y."/>
            <person name="Kim R.W."/>
            <person name="Kang W.H."/>
            <person name="Huh J.H."/>
            <person name="Kang B.C."/>
            <person name="Yang T.J."/>
            <person name="Lee Y.H."/>
            <person name="Bennetzen J.L."/>
            <person name="Choi D."/>
        </authorList>
    </citation>
    <scope>NUCLEOTIDE SEQUENCE [LARGE SCALE GENOMIC DNA]</scope>
    <source>
        <strain evidence="7">cv. PBC81</strain>
    </source>
</reference>
<dbReference type="GO" id="GO:0046983">
    <property type="term" value="F:protein dimerization activity"/>
    <property type="evidence" value="ECO:0007669"/>
    <property type="project" value="InterPro"/>
</dbReference>
<dbReference type="GO" id="GO:0005546">
    <property type="term" value="F:phosphatidylinositol-4,5-bisphosphate binding"/>
    <property type="evidence" value="ECO:0007669"/>
    <property type="project" value="InterPro"/>
</dbReference>
<protein>
    <recommendedName>
        <fullName evidence="3">Exocyst subunit Exo70 family protein</fullName>
    </recommendedName>
</protein>
<proteinExistence type="inferred from homology"/>
<dbReference type="PANTHER" id="PTHR12542:SF49">
    <property type="entry name" value="EXOCYST SUBUNIT EXO70 FAMILY PROTEIN"/>
    <property type="match status" value="1"/>
</dbReference>
<comment type="similarity">
    <text evidence="1 3">Belongs to the EXO70 family.</text>
</comment>
<dbReference type="SUPFAM" id="SSF53098">
    <property type="entry name" value="Ribonuclease H-like"/>
    <property type="match status" value="1"/>
</dbReference>
<name>A0A2G2V151_CAPBA</name>
<evidence type="ECO:0000259" key="5">
    <source>
        <dbReference type="Pfam" id="PF05699"/>
    </source>
</evidence>
<accession>A0A2G2V151</accession>
<organism evidence="6 7">
    <name type="scientific">Capsicum baccatum</name>
    <name type="common">Peruvian pepper</name>
    <dbReference type="NCBI Taxonomy" id="33114"/>
    <lineage>
        <taxon>Eukaryota</taxon>
        <taxon>Viridiplantae</taxon>
        <taxon>Streptophyta</taxon>
        <taxon>Embryophyta</taxon>
        <taxon>Tracheophyta</taxon>
        <taxon>Spermatophyta</taxon>
        <taxon>Magnoliopsida</taxon>
        <taxon>eudicotyledons</taxon>
        <taxon>Gunneridae</taxon>
        <taxon>Pentapetalae</taxon>
        <taxon>asterids</taxon>
        <taxon>lamiids</taxon>
        <taxon>Solanales</taxon>
        <taxon>Solanaceae</taxon>
        <taxon>Solanoideae</taxon>
        <taxon>Capsiceae</taxon>
        <taxon>Capsicum</taxon>
    </lineage>
</organism>
<dbReference type="SUPFAM" id="SSF74788">
    <property type="entry name" value="Cullin repeat-like"/>
    <property type="match status" value="2"/>
</dbReference>
<keyword evidence="7" id="KW-1185">Reference proteome</keyword>
<feature type="domain" description="HAT C-terminal dimerisation" evidence="5">
    <location>
        <begin position="444"/>
        <end position="497"/>
    </location>
</feature>
<dbReference type="GO" id="GO:0000145">
    <property type="term" value="C:exocyst"/>
    <property type="evidence" value="ECO:0007669"/>
    <property type="project" value="InterPro"/>
</dbReference>
<dbReference type="InterPro" id="IPR012337">
    <property type="entry name" value="RNaseH-like_sf"/>
</dbReference>
<evidence type="ECO:0000256" key="2">
    <source>
        <dbReference type="ARBA" id="ARBA00022448"/>
    </source>
</evidence>
<sequence length="553" mass="62520">MNRLEEEFTYLLVHNRQPFEPKHMSFRSSEDDTLDDGSIVSFGDESIEDVVQRDSMSRSSEEYIIELVHPDVIPDLRCIANLMFDSNYGRECSQAFINVRKDGLDDCLIILEVEKLSIEDVLKMEWSSLNSKIRSELEAVSSVCFAEASKASILRLLNFGEAIAIGSHQPEKLIRILDMYEVLVDLIPDINAMYSDEAGLCVRTECQDILRSLGDYAKASFLEFVNVVASSISVNPFPGGGIHHLTRTLLKERLYNFYLAFEDVYKSQTGWSIPDSQLREDLRISTSLKVIQAHRTFVGRHTNHISDKHIKYTADDLENFLLDLFEGFPRSLHGSHRKHLGARSASRVVSETLEGGGNGGNGYFTAFEGKHRFDLYDDNFNSYHSTDVCEDGSVAGSIQSDDWVNVRNVIKFLERFYELILKVSGSRYVTCNLHFEDICELGSYLKECMLARDVLAIPMSSVASKCAFSTGGRIVDPFRSSLTSKCVQYLICVQDWLRQETSPICVEENLEFLEKLELGSSDACIIYSLKVLESSLVSKVIVGEHPINENITW</sequence>
<reference evidence="7" key="2">
    <citation type="journal article" date="2017" name="J. Anim. Genet.">
        <title>Multiple reference genome sequences of hot pepper reveal the massive evolution of plant disease resistance genes by retroduplication.</title>
        <authorList>
            <person name="Kim S."/>
            <person name="Park J."/>
            <person name="Yeom S.-I."/>
            <person name="Kim Y.-M."/>
            <person name="Seo E."/>
            <person name="Kim K.-T."/>
            <person name="Kim M.-S."/>
            <person name="Lee J.M."/>
            <person name="Cheong K."/>
            <person name="Shin H.-S."/>
            <person name="Kim S.-B."/>
            <person name="Han K."/>
            <person name="Lee J."/>
            <person name="Park M."/>
            <person name="Lee H.-A."/>
            <person name="Lee H.-Y."/>
            <person name="Lee Y."/>
            <person name="Oh S."/>
            <person name="Lee J.H."/>
            <person name="Choi E."/>
            <person name="Choi E."/>
            <person name="Lee S.E."/>
            <person name="Jeon J."/>
            <person name="Kim H."/>
            <person name="Choi G."/>
            <person name="Song H."/>
            <person name="Lee J."/>
            <person name="Lee S.-C."/>
            <person name="Kwon J.-K."/>
            <person name="Lee H.-Y."/>
            <person name="Koo N."/>
            <person name="Hong Y."/>
            <person name="Kim R.W."/>
            <person name="Kang W.-H."/>
            <person name="Huh J.H."/>
            <person name="Kang B.-C."/>
            <person name="Yang T.-J."/>
            <person name="Lee Y.-H."/>
            <person name="Bennetzen J.L."/>
            <person name="Choi D."/>
        </authorList>
    </citation>
    <scope>NUCLEOTIDE SEQUENCE [LARGE SCALE GENOMIC DNA]</scope>
    <source>
        <strain evidence="7">cv. PBC81</strain>
    </source>
</reference>
<evidence type="ECO:0000259" key="4">
    <source>
        <dbReference type="Pfam" id="PF03081"/>
    </source>
</evidence>
<comment type="function">
    <text evidence="3">Component of the exocyst complex.</text>
</comment>
<gene>
    <name evidence="6" type="ORF">CQW23_33652</name>
</gene>
<dbReference type="PANTHER" id="PTHR12542">
    <property type="entry name" value="EXOCYST COMPLEX PROTEIN EXO70"/>
    <property type="match status" value="1"/>
</dbReference>
<dbReference type="AlphaFoldDB" id="A0A2G2V151"/>
<dbReference type="GO" id="GO:0015031">
    <property type="term" value="P:protein transport"/>
    <property type="evidence" value="ECO:0007669"/>
    <property type="project" value="UniProtKB-KW"/>
</dbReference>
<dbReference type="InterPro" id="IPR004140">
    <property type="entry name" value="Exo70"/>
</dbReference>
<keyword evidence="3" id="KW-0653">Protein transport</keyword>
<comment type="caution">
    <text evidence="6">The sequence shown here is derived from an EMBL/GenBank/DDBJ whole genome shotgun (WGS) entry which is preliminary data.</text>
</comment>
<dbReference type="OrthoDB" id="1922221at2759"/>